<dbReference type="Proteomes" id="UP000553209">
    <property type="component" value="Unassembled WGS sequence"/>
</dbReference>
<dbReference type="RefSeq" id="WP_061080775.1">
    <property type="nucleotide sequence ID" value="NZ_JAAXPG010000002.1"/>
</dbReference>
<name>A0A7X6M939_9ACTN</name>
<comment type="caution">
    <text evidence="2">The sequence shown here is derived from an EMBL/GenBank/DDBJ whole genome shotgun (WGS) entry which is preliminary data.</text>
</comment>
<protein>
    <submittedName>
        <fullName evidence="2">FAD-binding protein</fullName>
    </submittedName>
</protein>
<gene>
    <name evidence="2" type="ORF">HGB44_03030</name>
</gene>
<dbReference type="InterPro" id="IPR041654">
    <property type="entry name" value="StyA_sbd"/>
</dbReference>
<keyword evidence="3" id="KW-1185">Reference proteome</keyword>
<evidence type="ECO:0000313" key="3">
    <source>
        <dbReference type="Proteomes" id="UP000553209"/>
    </source>
</evidence>
<feature type="domain" description="Styrene monooxygenase StyA putative substrate binding" evidence="1">
    <location>
        <begin position="144"/>
        <end position="248"/>
    </location>
</feature>
<evidence type="ECO:0000259" key="1">
    <source>
        <dbReference type="Pfam" id="PF17885"/>
    </source>
</evidence>
<dbReference type="EMBL" id="JAAXPG010000002">
    <property type="protein sequence ID" value="NKY96650.1"/>
    <property type="molecule type" value="Genomic_DNA"/>
</dbReference>
<organism evidence="2 3">
    <name type="scientific">Nocardiopsis alborubida</name>
    <dbReference type="NCBI Taxonomy" id="146802"/>
    <lineage>
        <taxon>Bacteria</taxon>
        <taxon>Bacillati</taxon>
        <taxon>Actinomycetota</taxon>
        <taxon>Actinomycetes</taxon>
        <taxon>Streptosporangiales</taxon>
        <taxon>Nocardiopsidaceae</taxon>
        <taxon>Nocardiopsis</taxon>
    </lineage>
</organism>
<dbReference type="PRINTS" id="PR00420">
    <property type="entry name" value="RNGMNOXGNASE"/>
</dbReference>
<evidence type="ECO:0000313" key="2">
    <source>
        <dbReference type="EMBL" id="NKY96650.1"/>
    </source>
</evidence>
<dbReference type="Gene3D" id="3.50.50.60">
    <property type="entry name" value="FAD/NAD(P)-binding domain"/>
    <property type="match status" value="2"/>
</dbReference>
<accession>A0A7X6M939</accession>
<proteinExistence type="predicted"/>
<dbReference type="Pfam" id="PF17885">
    <property type="entry name" value="Smoa_sbd"/>
    <property type="match status" value="1"/>
</dbReference>
<dbReference type="InterPro" id="IPR036188">
    <property type="entry name" value="FAD/NAD-bd_sf"/>
</dbReference>
<sequence length="397" mass="43207">MKILIVGASQGGLQTAHRLLHYGADVTLITARSTLEMRHGRAQMTQLTLPAVRRAEQELELDLWSGIAPTYRTVALTTVTADGTVGGFTGDLDDEGVAVDPRVKMADWTEYFEDKGGKVVIHGATVTDLEYFTRMFDAVLVAVGAGELGQLFATDPTRPLAAEAQVVSQAYVHDWPTAPGQDLEVYSAEAGVVYVIPTLISDGPAHSVMVAARPGGALDLSTDRAHRPDVHTLLPQRLEMVLPELAERYRETDLAEGSAASTLVRQVTPVVRTPVASLGEGFVVGMGDAVVTTEPRTGQGWAISTKGARHLTEQMITRFDQYGGFDQAFFTDTFSTFWQEEIRHTSAFSRMVNDFHTGRLSPTVLEAMARASTDAAYADQWVQGFNNPRVLTDLLRL</sequence>
<dbReference type="AlphaFoldDB" id="A0A7X6M939"/>
<dbReference type="SUPFAM" id="SSF51905">
    <property type="entry name" value="FAD/NAD(P)-binding domain"/>
    <property type="match status" value="1"/>
</dbReference>
<reference evidence="2 3" key="1">
    <citation type="submission" date="2020-04" db="EMBL/GenBank/DDBJ databases">
        <title>MicrobeNet Type strains.</title>
        <authorList>
            <person name="Nicholson A.C."/>
        </authorList>
    </citation>
    <scope>NUCLEOTIDE SEQUENCE [LARGE SCALE GENOMIC DNA]</scope>
    <source>
        <strain evidence="2 3">ATCC 23612</strain>
    </source>
</reference>